<reference evidence="3" key="1">
    <citation type="submission" date="2023-03" db="EMBL/GenBank/DDBJ databases">
        <authorList>
            <person name="Julca I."/>
        </authorList>
    </citation>
    <scope>NUCLEOTIDE SEQUENCE</scope>
</reference>
<proteinExistence type="predicted"/>
<dbReference type="InterPro" id="IPR015940">
    <property type="entry name" value="UBA"/>
</dbReference>
<evidence type="ECO:0000259" key="2">
    <source>
        <dbReference type="PROSITE" id="PS50030"/>
    </source>
</evidence>
<gene>
    <name evidence="3" type="ORF">OLC1_LOCUS15734</name>
</gene>
<protein>
    <submittedName>
        <fullName evidence="3">OLC1v1006767C2</fullName>
    </submittedName>
</protein>
<dbReference type="Pfam" id="PF09409">
    <property type="entry name" value="PUB"/>
    <property type="match status" value="1"/>
</dbReference>
<dbReference type="PANTHER" id="PTHR46713">
    <property type="entry name" value="F13M7.16 PROTEIN"/>
    <property type="match status" value="1"/>
</dbReference>
<feature type="compositionally biased region" description="Basic and acidic residues" evidence="1">
    <location>
        <begin position="148"/>
        <end position="159"/>
    </location>
</feature>
<dbReference type="PROSITE" id="PS50030">
    <property type="entry name" value="UBA"/>
    <property type="match status" value="1"/>
</dbReference>
<dbReference type="SUPFAM" id="SSF46934">
    <property type="entry name" value="UBA-like"/>
    <property type="match status" value="1"/>
</dbReference>
<evidence type="ECO:0000313" key="3">
    <source>
        <dbReference type="EMBL" id="CAI9107417.1"/>
    </source>
</evidence>
<dbReference type="Gene3D" id="1.20.58.2190">
    <property type="match status" value="1"/>
</dbReference>
<accession>A0AAV1DKU0</accession>
<evidence type="ECO:0000313" key="4">
    <source>
        <dbReference type="Proteomes" id="UP001161247"/>
    </source>
</evidence>
<dbReference type="SUPFAM" id="SSF143503">
    <property type="entry name" value="PUG domain-like"/>
    <property type="match status" value="1"/>
</dbReference>
<keyword evidence="4" id="KW-1185">Reference proteome</keyword>
<dbReference type="SMART" id="SM00165">
    <property type="entry name" value="UBA"/>
    <property type="match status" value="1"/>
</dbReference>
<feature type="domain" description="UBA" evidence="2">
    <location>
        <begin position="5"/>
        <end position="46"/>
    </location>
</feature>
<dbReference type="InterPro" id="IPR036339">
    <property type="entry name" value="PUB-like_dom_sf"/>
</dbReference>
<dbReference type="Pfam" id="PF22562">
    <property type="entry name" value="UBA_7"/>
    <property type="match status" value="1"/>
</dbReference>
<dbReference type="Gene3D" id="1.10.8.10">
    <property type="entry name" value="DNA helicase RuvA subunit, C-terminal domain"/>
    <property type="match status" value="1"/>
</dbReference>
<sequence length="322" mass="36768">MATPDVNKTLLAELEEMGFSKARATKALQFSGNSSIEDAINWLVDHENDADVDEMPMVHVDIPIESPDSPGSSEPVNLRLQQLREQVRKNRDEEQKKLERNMEKERIKSGKELVKAKRMAEESERKRYIAKLEADKEEKRRAMERIRQKLQQDKAERRGRIGLPGEDNASAKPAESLLHNRKDPMAVDHGSVPVVSSRKGSGDLMRECLRSLKRQNMENDAQVKRAFQTLLIYVRNITTNPEEEKYRKIRIGNPAFQSKVGRFKEGIKFLELCGFEKIGEFIVLPREKVDMNILAEAAASLHSALTNPYFGLLSRNSVEDIE</sequence>
<dbReference type="Proteomes" id="UP001161247">
    <property type="component" value="Chromosome 5"/>
</dbReference>
<dbReference type="InterPro" id="IPR018997">
    <property type="entry name" value="PUB_domain"/>
</dbReference>
<dbReference type="InterPro" id="IPR009060">
    <property type="entry name" value="UBA-like_sf"/>
</dbReference>
<evidence type="ECO:0000256" key="1">
    <source>
        <dbReference type="SAM" id="MobiDB-lite"/>
    </source>
</evidence>
<dbReference type="CDD" id="cd14290">
    <property type="entry name" value="UBA_PUB_plant"/>
    <property type="match status" value="1"/>
</dbReference>
<feature type="region of interest" description="Disordered" evidence="1">
    <location>
        <begin position="148"/>
        <end position="172"/>
    </location>
</feature>
<dbReference type="EMBL" id="OX459122">
    <property type="protein sequence ID" value="CAI9107417.1"/>
    <property type="molecule type" value="Genomic_DNA"/>
</dbReference>
<name>A0AAV1DKU0_OLDCO</name>
<dbReference type="AlphaFoldDB" id="A0AAV1DKU0"/>
<dbReference type="PANTHER" id="PTHR46713:SF4">
    <property type="entry name" value="UBIQUITIN-ASSOCIATED (UBA)_TS-N DOMAIN PROTEIN"/>
    <property type="match status" value="1"/>
</dbReference>
<dbReference type="SMART" id="SM00580">
    <property type="entry name" value="PUG"/>
    <property type="match status" value="1"/>
</dbReference>
<organism evidence="3 4">
    <name type="scientific">Oldenlandia corymbosa var. corymbosa</name>
    <dbReference type="NCBI Taxonomy" id="529605"/>
    <lineage>
        <taxon>Eukaryota</taxon>
        <taxon>Viridiplantae</taxon>
        <taxon>Streptophyta</taxon>
        <taxon>Embryophyta</taxon>
        <taxon>Tracheophyta</taxon>
        <taxon>Spermatophyta</taxon>
        <taxon>Magnoliopsida</taxon>
        <taxon>eudicotyledons</taxon>
        <taxon>Gunneridae</taxon>
        <taxon>Pentapetalae</taxon>
        <taxon>asterids</taxon>
        <taxon>lamiids</taxon>
        <taxon>Gentianales</taxon>
        <taxon>Rubiaceae</taxon>
        <taxon>Rubioideae</taxon>
        <taxon>Spermacoceae</taxon>
        <taxon>Hedyotis-Oldenlandia complex</taxon>
        <taxon>Oldenlandia</taxon>
    </lineage>
</organism>